<accession>A0A6S6TWA1</accession>
<dbReference type="Pfam" id="PF19661">
    <property type="entry name" value="DUF6164"/>
    <property type="match status" value="1"/>
</dbReference>
<keyword evidence="1" id="KW-0472">Membrane</keyword>
<evidence type="ECO:0000313" key="2">
    <source>
        <dbReference type="EMBL" id="CAA6820523.1"/>
    </source>
</evidence>
<organism evidence="2">
    <name type="scientific">uncultured Thiotrichaceae bacterium</name>
    <dbReference type="NCBI Taxonomy" id="298394"/>
    <lineage>
        <taxon>Bacteria</taxon>
        <taxon>Pseudomonadati</taxon>
        <taxon>Pseudomonadota</taxon>
        <taxon>Gammaproteobacteria</taxon>
        <taxon>Thiotrichales</taxon>
        <taxon>Thiotrichaceae</taxon>
        <taxon>environmental samples</taxon>
    </lineage>
</organism>
<keyword evidence="1" id="KW-0812">Transmembrane</keyword>
<protein>
    <submittedName>
        <fullName evidence="2">Uncharacterized protein</fullName>
    </submittedName>
</protein>
<keyword evidence="1" id="KW-1133">Transmembrane helix</keyword>
<dbReference type="EMBL" id="CACVAY010000099">
    <property type="protein sequence ID" value="CAA6820523.1"/>
    <property type="molecule type" value="Genomic_DNA"/>
</dbReference>
<gene>
    <name evidence="2" type="ORF">HELGO_WM19366</name>
</gene>
<feature type="transmembrane region" description="Helical" evidence="1">
    <location>
        <begin position="98"/>
        <end position="117"/>
    </location>
</feature>
<name>A0A6S6TWA1_9GAMM</name>
<evidence type="ECO:0000256" key="1">
    <source>
        <dbReference type="SAM" id="Phobius"/>
    </source>
</evidence>
<dbReference type="InterPro" id="IPR046162">
    <property type="entry name" value="DUF6164"/>
</dbReference>
<sequence>MAVLIFKLRGAPDDEADDIRQLLDDNHFDWYETTAGNWGISMPGIWLSDDSQKDHAEELIKDYQVDRYIRVRGEYEQLKREGKHRKLIDVIKEDPGKFALYVIGIAAILYFSVEPFVDMFLNPGY</sequence>
<dbReference type="AlphaFoldDB" id="A0A6S6TWA1"/>
<proteinExistence type="predicted"/>
<reference evidence="2" key="1">
    <citation type="submission" date="2020-01" db="EMBL/GenBank/DDBJ databases">
        <authorList>
            <person name="Meier V. D."/>
            <person name="Meier V D."/>
        </authorList>
    </citation>
    <scope>NUCLEOTIDE SEQUENCE</scope>
    <source>
        <strain evidence="2">HLG_WM_MAG_07</strain>
    </source>
</reference>